<organism evidence="2 3">
    <name type="scientific">Xylaria bambusicola</name>
    <dbReference type="NCBI Taxonomy" id="326684"/>
    <lineage>
        <taxon>Eukaryota</taxon>
        <taxon>Fungi</taxon>
        <taxon>Dikarya</taxon>
        <taxon>Ascomycota</taxon>
        <taxon>Pezizomycotina</taxon>
        <taxon>Sordariomycetes</taxon>
        <taxon>Xylariomycetidae</taxon>
        <taxon>Xylariales</taxon>
        <taxon>Xylariaceae</taxon>
        <taxon>Xylaria</taxon>
    </lineage>
</organism>
<evidence type="ECO:0000313" key="3">
    <source>
        <dbReference type="Proteomes" id="UP001305414"/>
    </source>
</evidence>
<accession>A0AAN7ZC25</accession>
<dbReference type="AlphaFoldDB" id="A0AAN7ZC25"/>
<proteinExistence type="predicted"/>
<feature type="compositionally biased region" description="Polar residues" evidence="1">
    <location>
        <begin position="15"/>
        <end position="34"/>
    </location>
</feature>
<evidence type="ECO:0000256" key="1">
    <source>
        <dbReference type="SAM" id="MobiDB-lite"/>
    </source>
</evidence>
<feature type="region of interest" description="Disordered" evidence="1">
    <location>
        <begin position="15"/>
        <end position="46"/>
    </location>
</feature>
<name>A0AAN7ZC25_9PEZI</name>
<comment type="caution">
    <text evidence="2">The sequence shown here is derived from an EMBL/GenBank/DDBJ whole genome shotgun (WGS) entry which is preliminary data.</text>
</comment>
<evidence type="ECO:0000313" key="2">
    <source>
        <dbReference type="EMBL" id="KAK5633906.1"/>
    </source>
</evidence>
<protein>
    <submittedName>
        <fullName evidence="2">Uncharacterized protein</fullName>
    </submittedName>
</protein>
<dbReference type="EMBL" id="JAWHQM010000037">
    <property type="protein sequence ID" value="KAK5633906.1"/>
    <property type="molecule type" value="Genomic_DNA"/>
</dbReference>
<sequence>MASCNLGQAIKSRASHTLKNTADNPTRTSGNCQVGPSGKEDPGSAESITTTVNITKLCETDSQTQIGQEIRENDPWRVEEVLEVDGDGNQ</sequence>
<gene>
    <name evidence="2" type="ORF">RRF57_009620</name>
</gene>
<dbReference type="Proteomes" id="UP001305414">
    <property type="component" value="Unassembled WGS sequence"/>
</dbReference>
<keyword evidence="3" id="KW-1185">Reference proteome</keyword>
<reference evidence="2 3" key="1">
    <citation type="submission" date="2023-10" db="EMBL/GenBank/DDBJ databases">
        <title>Draft genome sequence of Xylaria bambusicola isolate GMP-LS, the root and basal stem rot pathogen of sugarcane in Indonesia.</title>
        <authorList>
            <person name="Selvaraj P."/>
            <person name="Muralishankar V."/>
            <person name="Muruganantham S."/>
            <person name="Sp S."/>
            <person name="Haryani S."/>
            <person name="Lau K.J.X."/>
            <person name="Naqvi N.I."/>
        </authorList>
    </citation>
    <scope>NUCLEOTIDE SEQUENCE [LARGE SCALE GENOMIC DNA]</scope>
    <source>
        <strain evidence="2">GMP-LS</strain>
    </source>
</reference>